<keyword evidence="2" id="KW-0472">Membrane</keyword>
<feature type="coiled-coil region" evidence="1">
    <location>
        <begin position="813"/>
        <end position="840"/>
    </location>
</feature>
<dbReference type="RefSeq" id="WP_235614780.1">
    <property type="nucleotide sequence ID" value="NZ_CP011304.1"/>
</dbReference>
<dbReference type="EMBL" id="CP011304">
    <property type="protein sequence ID" value="AKE66533.1"/>
    <property type="molecule type" value="Genomic_DNA"/>
</dbReference>
<reference evidence="3 4" key="1">
    <citation type="journal article" date="2015" name="Genome Announc.">
        <title>Complete Genome Sequence of Microcystis aeruginosa NIES-2549, a Bloom-Forming Cyanobacterium from Lake Kasumigaura, Japan.</title>
        <authorList>
            <person name="Yamaguchi H."/>
            <person name="Suzuki S."/>
            <person name="Tanabe Y."/>
            <person name="Osana Y."/>
            <person name="Shimura Y."/>
            <person name="Ishida K."/>
            <person name="Kawachi M."/>
        </authorList>
    </citation>
    <scope>NUCLEOTIDE SEQUENCE [LARGE SCALE GENOMIC DNA]</scope>
    <source>
        <strain evidence="3 4">NIES-2549</strain>
    </source>
</reference>
<evidence type="ECO:0000256" key="2">
    <source>
        <dbReference type="SAM" id="Phobius"/>
    </source>
</evidence>
<keyword evidence="2" id="KW-0812">Transmembrane</keyword>
<keyword evidence="1" id="KW-0175">Coiled coil</keyword>
<protein>
    <submittedName>
        <fullName evidence="3">Uncharacterized protein</fullName>
    </submittedName>
</protein>
<sequence>MALLNLFPPYLILLILVLVIFPTVLIALYKHLQESTKKVNRLSNNIDTVTEQLTQVKESLQSELNQSTQSLASLTQDFQRSMTTMVELGIKITDLNQKSEKILEQNQQRSVTEQEKLSNIQGELVKLIETVKTYQYSFNSESKQLGNQLINSLDERLSQTSDKILTASHGIERSSNNLDVTNANLSQLIDTVTEQLTQVKESLQSELNQSTQSLASLTQDFQRSMTTMVELGIKITDLNQKSEKILEQNQQRSVTEQEKLSNIQGELVKLIETVKTYQDSFNSESKQLGNQLINSLDERLSQTSDKILTASHGIERSSNNLDVTNANLSQLIDTVTEQVTQVKESLQSELNQSTQSLASLTQDFQRSMTTMVELGIKITDLNQKSEKILEQNQQRSVTEQEKLSNIQGELVKLIETVKTYQDSFNSESKQLGNQLINSLDERLSQTSDKILTASHGIERSSNNLDVTNANLSQLIDTVTEQLTQVSEKILEQNQQRSVTEQEKLSNIQGELVKLIETVKTYQDSFNSESKQLGNQLINSLDERLSQTSDKILTASHGIERSSNNPDVTNANLSQLIDTVTEQVTQVKESLQSELNQSTQSLASLTQDFQRSMTTMVELGIKITDLNQKSETILEQNQQRLVTEQEKLSNIQGELVKLIETVKTYQDSFNSESKQLGNQLINRLEQRLSQTSDKILTASHGIERSSNNLDVTNANLSQLIDTVTEQLTQVSEKILEQNQQRSVTEQEKLSNIQGELVKLIETVKTYQDSFNSESKQLGNQLINSLDERLSQTSDKILTASHGIERSSNNLDVTNANLSQLIDTVTEQLTQVSEKILEQNQQRSVTEQEKLSNIQGELVKLIETVKTYQDSFNSESKQLGNQLINSLDERLSQTSDKILTASHGIERSSNNLDVTNANLSQLIDTVTEQLTQVSEKILEQNQQRSVTEQEKLSNIQGELVKLIETVKTYQDSFNSESKQLGNQLINSLDERLSQTSDKILTASHGIERSSNNLDVTNANLSQLIDTVTEQLTQVKESLQSELNLLSNNLGMVVDDKLTKNSEQLKAVSQSIEKTANQFGSLKSDFSQVIDAVNTNTSQLTANLESLRDKLEKVIAKENKSNQKMIEHIYGEIQKCLAELEKINDMRSDFSNLNNKMEELKELFETIPNPPQKDVQDDIYKLNKKLEELKNLFETIPNPTQKDVQSEFSNLKDKIEKLCETIPNPPQKDVLDDINTLFE</sequence>
<dbReference type="Proteomes" id="UP000034103">
    <property type="component" value="Chromosome"/>
</dbReference>
<dbReference type="HOGENOM" id="CLU_273512_0_0_3"/>
<name>A0A0F6RNW6_MICAE</name>
<feature type="coiled-coil region" evidence="1">
    <location>
        <begin position="32"/>
        <end position="115"/>
    </location>
</feature>
<feature type="coiled-coil region" evidence="1">
    <location>
        <begin position="343"/>
        <end position="401"/>
    </location>
</feature>
<feature type="transmembrane region" description="Helical" evidence="2">
    <location>
        <begin position="6"/>
        <end position="29"/>
    </location>
</feature>
<keyword evidence="2" id="KW-1133">Transmembrane helix</keyword>
<organism evidence="3 4">
    <name type="scientific">Microcystis aeruginosa NIES-2549</name>
    <dbReference type="NCBI Taxonomy" id="1641812"/>
    <lineage>
        <taxon>Bacteria</taxon>
        <taxon>Bacillati</taxon>
        <taxon>Cyanobacteriota</taxon>
        <taxon>Cyanophyceae</taxon>
        <taxon>Oscillatoriophycideae</taxon>
        <taxon>Chroococcales</taxon>
        <taxon>Microcystaceae</taxon>
        <taxon>Microcystis</taxon>
    </lineage>
</organism>
<accession>A0A0F6RNW6</accession>
<evidence type="ECO:0000313" key="3">
    <source>
        <dbReference type="EMBL" id="AKE66533.1"/>
    </source>
</evidence>
<evidence type="ECO:0000256" key="1">
    <source>
        <dbReference type="SAM" id="Coils"/>
    </source>
</evidence>
<proteinExistence type="predicted"/>
<feature type="coiled-coil region" evidence="1">
    <location>
        <begin position="914"/>
        <end position="941"/>
    </location>
</feature>
<feature type="coiled-coil region" evidence="1">
    <location>
        <begin position="189"/>
        <end position="258"/>
    </location>
</feature>
<evidence type="ECO:0000313" key="4">
    <source>
        <dbReference type="Proteomes" id="UP000034103"/>
    </source>
</evidence>
<dbReference type="PATRIC" id="fig|1641812.3.peg.4348"/>
<dbReference type="AlphaFoldDB" id="A0A0F6RNW6"/>
<feature type="coiled-coil region" evidence="1">
    <location>
        <begin position="468"/>
        <end position="495"/>
    </location>
</feature>
<feature type="coiled-coil region" evidence="1">
    <location>
        <begin position="712"/>
        <end position="739"/>
    </location>
</feature>
<gene>
    <name evidence="3" type="ORF">MYAER_4209</name>
</gene>
<feature type="coiled-coil region" evidence="1">
    <location>
        <begin position="1087"/>
        <end position="1218"/>
    </location>
</feature>